<keyword evidence="3" id="KW-1185">Reference proteome</keyword>
<name>A0ABY8F963_9HYPH</name>
<keyword evidence="1" id="KW-0812">Transmembrane</keyword>
<sequence length="195" mass="21629">MDGYSLNTSIDGALQSRDLVLCITGDLRLEWGKDPVREARPLADITEIRLWAEKPKIADPAGRALIRFADGKTIKVSGASVTGAPDRVRARTYLEFLRHLHRCLDTTQKTEIRFLRGFAKGSPVKGWTVFAVCAAVDLALFDFLWTNMRADAQWFVRPGLIIFGLLGLAAAASIGQATYGRRYDPARLPRDLTPL</sequence>
<protein>
    <submittedName>
        <fullName evidence="2">Uncharacterized protein</fullName>
    </submittedName>
</protein>
<evidence type="ECO:0000313" key="2">
    <source>
        <dbReference type="EMBL" id="WFE91991.1"/>
    </source>
</evidence>
<feature type="transmembrane region" description="Helical" evidence="1">
    <location>
        <begin position="160"/>
        <end position="180"/>
    </location>
</feature>
<proteinExistence type="predicted"/>
<keyword evidence="1" id="KW-1133">Transmembrane helix</keyword>
<gene>
    <name evidence="2" type="ORF">K1718_11685</name>
</gene>
<reference evidence="2 3" key="1">
    <citation type="submission" date="2023-03" db="EMBL/GenBank/DDBJ databases">
        <title>Roseibium porphyridii sp. nov. and Roseibium rhodosorbium sp. nov. isolated from marine algae, Porphyridium cruentum and Rhodosorus marinus, respectively.</title>
        <authorList>
            <person name="Lee M.W."/>
            <person name="Choi B.J."/>
            <person name="Lee J.K."/>
            <person name="Choi D.G."/>
            <person name="Baek J.H."/>
            <person name="Bayburt H."/>
            <person name="Kim J.M."/>
            <person name="Han D.M."/>
            <person name="Kim K.H."/>
            <person name="Jeon C.O."/>
        </authorList>
    </citation>
    <scope>NUCLEOTIDE SEQUENCE [LARGE SCALE GENOMIC DNA]</scope>
    <source>
        <strain evidence="2 3">KMA01</strain>
    </source>
</reference>
<dbReference type="Proteomes" id="UP001209803">
    <property type="component" value="Chromosome"/>
</dbReference>
<dbReference type="RefSeq" id="WP_265684520.1">
    <property type="nucleotide sequence ID" value="NZ_CP120863.1"/>
</dbReference>
<feature type="transmembrane region" description="Helical" evidence="1">
    <location>
        <begin position="126"/>
        <end position="148"/>
    </location>
</feature>
<dbReference type="EMBL" id="CP120863">
    <property type="protein sequence ID" value="WFE91991.1"/>
    <property type="molecule type" value="Genomic_DNA"/>
</dbReference>
<evidence type="ECO:0000313" key="3">
    <source>
        <dbReference type="Proteomes" id="UP001209803"/>
    </source>
</evidence>
<evidence type="ECO:0000256" key="1">
    <source>
        <dbReference type="SAM" id="Phobius"/>
    </source>
</evidence>
<keyword evidence="1" id="KW-0472">Membrane</keyword>
<accession>A0ABY8F963</accession>
<organism evidence="2 3">
    <name type="scientific">Roseibium porphyridii</name>
    <dbReference type="NCBI Taxonomy" id="2866279"/>
    <lineage>
        <taxon>Bacteria</taxon>
        <taxon>Pseudomonadati</taxon>
        <taxon>Pseudomonadota</taxon>
        <taxon>Alphaproteobacteria</taxon>
        <taxon>Hyphomicrobiales</taxon>
        <taxon>Stappiaceae</taxon>
        <taxon>Roseibium</taxon>
    </lineage>
</organism>